<accession>A0ABU3PPI0</accession>
<organism evidence="1 2">
    <name type="scientific">Corynebacterium rouxii</name>
    <dbReference type="NCBI Taxonomy" id="2719119"/>
    <lineage>
        <taxon>Bacteria</taxon>
        <taxon>Bacillati</taxon>
        <taxon>Actinomycetota</taxon>
        <taxon>Actinomycetes</taxon>
        <taxon>Mycobacteriales</taxon>
        <taxon>Corynebacteriaceae</taxon>
        <taxon>Corynebacterium</taxon>
    </lineage>
</organism>
<evidence type="ECO:0000313" key="2">
    <source>
        <dbReference type="Proteomes" id="UP001265983"/>
    </source>
</evidence>
<protein>
    <submittedName>
        <fullName evidence="1">Uncharacterized protein</fullName>
    </submittedName>
</protein>
<comment type="caution">
    <text evidence="1">The sequence shown here is derived from an EMBL/GenBank/DDBJ whole genome shotgun (WGS) entry which is preliminary data.</text>
</comment>
<proteinExistence type="predicted"/>
<dbReference type="EMBL" id="JARUHM010000013">
    <property type="protein sequence ID" value="MDT9411723.1"/>
    <property type="molecule type" value="Genomic_DNA"/>
</dbReference>
<dbReference type="RefSeq" id="WP_315644482.1">
    <property type="nucleotide sequence ID" value="NZ_JARUHM010000013.1"/>
</dbReference>
<evidence type="ECO:0000313" key="1">
    <source>
        <dbReference type="EMBL" id="MDT9411723.1"/>
    </source>
</evidence>
<gene>
    <name evidence="1" type="ORF">P8T80_10145</name>
</gene>
<reference evidence="1 2" key="1">
    <citation type="submission" date="2023-03" db="EMBL/GenBank/DDBJ databases">
        <title>Whole genome sequence of the first Corynebacterium rouxii strains isolated in Brazil: a recent member of Corynebacterium diphtheriae complex.</title>
        <authorList>
            <person name="Vieira V."/>
            <person name="Ramos J.N."/>
            <person name="Araujo M.R.B."/>
            <person name="Baio P.V."/>
            <person name="Sant'Anna L.O."/>
            <person name="Veras J.F.C."/>
            <person name="Vieira E.M.D."/>
            <person name="Sousa M.A.B."/>
            <person name="Camargo C.H."/>
            <person name="Sacchi C.T."/>
            <person name="Campos K.R."/>
            <person name="Santos M.B.N."/>
            <person name="Bokermann S."/>
            <person name="Alvim L.B."/>
            <person name="Santos L.S."/>
            <person name="Mattos-Guaraldi A.L."/>
        </authorList>
    </citation>
    <scope>NUCLEOTIDE SEQUENCE [LARGE SCALE GENOMIC DNA]</scope>
    <source>
        <strain evidence="1 2">70862</strain>
    </source>
</reference>
<sequence length="62" mass="6830">MIETIPNVRYSFNGKVFGMAAGKMFSLAVLVSGGDDEGQAVLRYSQFVDRCAAETSQFNQLY</sequence>
<keyword evidence="2" id="KW-1185">Reference proteome</keyword>
<name>A0ABU3PPI0_9CORY</name>
<dbReference type="Proteomes" id="UP001265983">
    <property type="component" value="Unassembled WGS sequence"/>
</dbReference>